<keyword evidence="1" id="KW-1133">Transmembrane helix</keyword>
<evidence type="ECO:0000256" key="1">
    <source>
        <dbReference type="SAM" id="Phobius"/>
    </source>
</evidence>
<protein>
    <submittedName>
        <fullName evidence="2">Uncharacterized protein</fullName>
    </submittedName>
</protein>
<keyword evidence="1" id="KW-0472">Membrane</keyword>
<dbReference type="EMBL" id="FNNZ01000018">
    <property type="protein sequence ID" value="SDX23531.1"/>
    <property type="molecule type" value="Genomic_DNA"/>
</dbReference>
<sequence length="42" mass="4278">MDLAGSLIAISLLLLIAIGVAALFLAGRDSRSSNEDDPPPPS</sequence>
<reference evidence="3" key="1">
    <citation type="submission" date="2016-10" db="EMBL/GenBank/DDBJ databases">
        <authorList>
            <person name="Varghese N."/>
            <person name="Submissions S."/>
        </authorList>
    </citation>
    <scope>NUCLEOTIDE SEQUENCE [LARGE SCALE GENOMIC DNA]</scope>
    <source>
        <strain evidence="3">DSM 217</strain>
    </source>
</reference>
<feature type="transmembrane region" description="Helical" evidence="1">
    <location>
        <begin position="6"/>
        <end position="26"/>
    </location>
</feature>
<keyword evidence="3" id="KW-1185">Reference proteome</keyword>
<keyword evidence="1" id="KW-0812">Transmembrane</keyword>
<organism evidence="2 3">
    <name type="scientific">Thiocapsa roseopersicina</name>
    <dbReference type="NCBI Taxonomy" id="1058"/>
    <lineage>
        <taxon>Bacteria</taxon>
        <taxon>Pseudomonadati</taxon>
        <taxon>Pseudomonadota</taxon>
        <taxon>Gammaproteobacteria</taxon>
        <taxon>Chromatiales</taxon>
        <taxon>Chromatiaceae</taxon>
        <taxon>Thiocapsa</taxon>
    </lineage>
</organism>
<dbReference type="AlphaFoldDB" id="A0A1H3A286"/>
<dbReference type="Proteomes" id="UP000198816">
    <property type="component" value="Unassembled WGS sequence"/>
</dbReference>
<proteinExistence type="predicted"/>
<gene>
    <name evidence="2" type="ORF">SAMN05421783_11812</name>
</gene>
<name>A0A1H3A286_THIRO</name>
<accession>A0A1H3A286</accession>
<evidence type="ECO:0000313" key="3">
    <source>
        <dbReference type="Proteomes" id="UP000198816"/>
    </source>
</evidence>
<evidence type="ECO:0000313" key="2">
    <source>
        <dbReference type="EMBL" id="SDX23531.1"/>
    </source>
</evidence>